<sequence length="120" mass="13054">MPARKNSNVTRQASPEPPSCYRPLLQLDNSPSWIAEEPGPAHLGVPPDAPPYTQPPSHIQHDDELMTDEEEEEPPTKHEGRLLSVSPAPVVSPVPRSGPSALSLSPPVFYGHTRSPVLTR</sequence>
<proteinExistence type="predicted"/>
<organism evidence="2 3">
    <name type="scientific">Boletus edulis BED1</name>
    <dbReference type="NCBI Taxonomy" id="1328754"/>
    <lineage>
        <taxon>Eukaryota</taxon>
        <taxon>Fungi</taxon>
        <taxon>Dikarya</taxon>
        <taxon>Basidiomycota</taxon>
        <taxon>Agaricomycotina</taxon>
        <taxon>Agaricomycetes</taxon>
        <taxon>Agaricomycetidae</taxon>
        <taxon>Boletales</taxon>
        <taxon>Boletineae</taxon>
        <taxon>Boletaceae</taxon>
        <taxon>Boletoideae</taxon>
        <taxon>Boletus</taxon>
    </lineage>
</organism>
<evidence type="ECO:0000256" key="1">
    <source>
        <dbReference type="SAM" id="MobiDB-lite"/>
    </source>
</evidence>
<dbReference type="AlphaFoldDB" id="A0AAD4G7R4"/>
<name>A0AAD4G7R4_BOLED</name>
<feature type="compositionally biased region" description="Polar residues" evidence="1">
    <location>
        <begin position="1"/>
        <end position="13"/>
    </location>
</feature>
<feature type="region of interest" description="Disordered" evidence="1">
    <location>
        <begin position="1"/>
        <end position="120"/>
    </location>
</feature>
<accession>A0AAD4G7R4</accession>
<dbReference type="EMBL" id="WHUW01000134">
    <property type="protein sequence ID" value="KAF8421902.1"/>
    <property type="molecule type" value="Genomic_DNA"/>
</dbReference>
<evidence type="ECO:0000313" key="2">
    <source>
        <dbReference type="EMBL" id="KAF8421902.1"/>
    </source>
</evidence>
<protein>
    <submittedName>
        <fullName evidence="2">Uncharacterized protein</fullName>
    </submittedName>
</protein>
<keyword evidence="3" id="KW-1185">Reference proteome</keyword>
<reference evidence="2" key="1">
    <citation type="submission" date="2019-10" db="EMBL/GenBank/DDBJ databases">
        <authorList>
            <consortium name="DOE Joint Genome Institute"/>
            <person name="Kuo A."/>
            <person name="Miyauchi S."/>
            <person name="Kiss E."/>
            <person name="Drula E."/>
            <person name="Kohler A."/>
            <person name="Sanchez-Garcia M."/>
            <person name="Andreopoulos B."/>
            <person name="Barry K.W."/>
            <person name="Bonito G."/>
            <person name="Buee M."/>
            <person name="Carver A."/>
            <person name="Chen C."/>
            <person name="Cichocki N."/>
            <person name="Clum A."/>
            <person name="Culley D."/>
            <person name="Crous P.W."/>
            <person name="Fauchery L."/>
            <person name="Girlanda M."/>
            <person name="Hayes R."/>
            <person name="Keri Z."/>
            <person name="LaButti K."/>
            <person name="Lipzen A."/>
            <person name="Lombard V."/>
            <person name="Magnuson J."/>
            <person name="Maillard F."/>
            <person name="Morin E."/>
            <person name="Murat C."/>
            <person name="Nolan M."/>
            <person name="Ohm R."/>
            <person name="Pangilinan J."/>
            <person name="Pereira M."/>
            <person name="Perotto S."/>
            <person name="Peter M."/>
            <person name="Riley R."/>
            <person name="Sitrit Y."/>
            <person name="Stielow B."/>
            <person name="Szollosi G."/>
            <person name="Zifcakova L."/>
            <person name="Stursova M."/>
            <person name="Spatafora J.W."/>
            <person name="Tedersoo L."/>
            <person name="Vaario L.-M."/>
            <person name="Yamada A."/>
            <person name="Yan M."/>
            <person name="Wang P."/>
            <person name="Xu J."/>
            <person name="Bruns T."/>
            <person name="Baldrian P."/>
            <person name="Vilgalys R."/>
            <person name="Henrissat B."/>
            <person name="Grigoriev I.V."/>
            <person name="Hibbett D."/>
            <person name="Nagy L.G."/>
            <person name="Martin F.M."/>
        </authorList>
    </citation>
    <scope>NUCLEOTIDE SEQUENCE</scope>
    <source>
        <strain evidence="2">BED1</strain>
    </source>
</reference>
<evidence type="ECO:0000313" key="3">
    <source>
        <dbReference type="Proteomes" id="UP001194468"/>
    </source>
</evidence>
<dbReference type="Proteomes" id="UP001194468">
    <property type="component" value="Unassembled WGS sequence"/>
</dbReference>
<feature type="compositionally biased region" description="Low complexity" evidence="1">
    <location>
        <begin position="84"/>
        <end position="100"/>
    </location>
</feature>
<reference evidence="2" key="2">
    <citation type="journal article" date="2020" name="Nat. Commun.">
        <title>Large-scale genome sequencing of mycorrhizal fungi provides insights into the early evolution of symbiotic traits.</title>
        <authorList>
            <person name="Miyauchi S."/>
            <person name="Kiss E."/>
            <person name="Kuo A."/>
            <person name="Drula E."/>
            <person name="Kohler A."/>
            <person name="Sanchez-Garcia M."/>
            <person name="Morin E."/>
            <person name="Andreopoulos B."/>
            <person name="Barry K.W."/>
            <person name="Bonito G."/>
            <person name="Buee M."/>
            <person name="Carver A."/>
            <person name="Chen C."/>
            <person name="Cichocki N."/>
            <person name="Clum A."/>
            <person name="Culley D."/>
            <person name="Crous P.W."/>
            <person name="Fauchery L."/>
            <person name="Girlanda M."/>
            <person name="Hayes R.D."/>
            <person name="Keri Z."/>
            <person name="LaButti K."/>
            <person name="Lipzen A."/>
            <person name="Lombard V."/>
            <person name="Magnuson J."/>
            <person name="Maillard F."/>
            <person name="Murat C."/>
            <person name="Nolan M."/>
            <person name="Ohm R.A."/>
            <person name="Pangilinan J."/>
            <person name="Pereira M.F."/>
            <person name="Perotto S."/>
            <person name="Peter M."/>
            <person name="Pfister S."/>
            <person name="Riley R."/>
            <person name="Sitrit Y."/>
            <person name="Stielow J.B."/>
            <person name="Szollosi G."/>
            <person name="Zifcakova L."/>
            <person name="Stursova M."/>
            <person name="Spatafora J.W."/>
            <person name="Tedersoo L."/>
            <person name="Vaario L.M."/>
            <person name="Yamada A."/>
            <person name="Yan M."/>
            <person name="Wang P."/>
            <person name="Xu J."/>
            <person name="Bruns T."/>
            <person name="Baldrian P."/>
            <person name="Vilgalys R."/>
            <person name="Dunand C."/>
            <person name="Henrissat B."/>
            <person name="Grigoriev I.V."/>
            <person name="Hibbett D."/>
            <person name="Nagy L.G."/>
            <person name="Martin F.M."/>
        </authorList>
    </citation>
    <scope>NUCLEOTIDE SEQUENCE</scope>
    <source>
        <strain evidence="2">BED1</strain>
    </source>
</reference>
<gene>
    <name evidence="2" type="ORF">L210DRAFT_926196</name>
</gene>
<comment type="caution">
    <text evidence="2">The sequence shown here is derived from an EMBL/GenBank/DDBJ whole genome shotgun (WGS) entry which is preliminary data.</text>
</comment>